<feature type="transmembrane region" description="Helical" evidence="1">
    <location>
        <begin position="147"/>
        <end position="165"/>
    </location>
</feature>
<organism evidence="2 3">
    <name type="scientific">Algoriphagus aquimarinus</name>
    <dbReference type="NCBI Taxonomy" id="237018"/>
    <lineage>
        <taxon>Bacteria</taxon>
        <taxon>Pseudomonadati</taxon>
        <taxon>Bacteroidota</taxon>
        <taxon>Cytophagia</taxon>
        <taxon>Cytophagales</taxon>
        <taxon>Cyclobacteriaceae</taxon>
        <taxon>Algoriphagus</taxon>
    </lineage>
</organism>
<feature type="transmembrane region" description="Helical" evidence="1">
    <location>
        <begin position="12"/>
        <end position="30"/>
    </location>
</feature>
<evidence type="ECO:0000313" key="3">
    <source>
        <dbReference type="Proteomes" id="UP000321935"/>
    </source>
</evidence>
<feature type="transmembrane region" description="Helical" evidence="1">
    <location>
        <begin position="76"/>
        <end position="95"/>
    </location>
</feature>
<dbReference type="Proteomes" id="UP000321935">
    <property type="component" value="Unassembled WGS sequence"/>
</dbReference>
<proteinExistence type="predicted"/>
<keyword evidence="1" id="KW-0472">Membrane</keyword>
<dbReference type="RefSeq" id="WP_146920732.1">
    <property type="nucleotide sequence ID" value="NZ_VORW01000024.1"/>
</dbReference>
<dbReference type="EMBL" id="VORW01000024">
    <property type="protein sequence ID" value="TXE03625.1"/>
    <property type="molecule type" value="Genomic_DNA"/>
</dbReference>
<evidence type="ECO:0000313" key="2">
    <source>
        <dbReference type="EMBL" id="TXE03625.1"/>
    </source>
</evidence>
<dbReference type="Pfam" id="PF13858">
    <property type="entry name" value="DUF4199"/>
    <property type="match status" value="1"/>
</dbReference>
<feature type="transmembrane region" description="Helical" evidence="1">
    <location>
        <begin position="36"/>
        <end position="56"/>
    </location>
</feature>
<dbReference type="OrthoDB" id="850943at2"/>
<keyword evidence="1" id="KW-0812">Transmembrane</keyword>
<sequence length="170" mass="18995">MYRFFSSAYKFGGIAGALSIIAFITLSFLYPDPTNLNLVFGYVITPIAIFLAIKFFKEYSNNGYLSFAEGMSVGFVAYMLEAIISLGGIWLVLLINPDLFDQVKISKLDVLATNRESIVAQVGENSFDMTLESIKNMVPWDIALNDALWKIIPGLFFTIIISIILRKNPN</sequence>
<reference evidence="2 3" key="1">
    <citation type="submission" date="2019-08" db="EMBL/GenBank/DDBJ databases">
        <title>Genomes sequence of Algoriphagus aquimarinus ACAM450.</title>
        <authorList>
            <person name="Bowman J.P."/>
        </authorList>
    </citation>
    <scope>NUCLEOTIDE SEQUENCE [LARGE SCALE GENOMIC DNA]</scope>
    <source>
        <strain evidence="2 3">ACAM 450</strain>
    </source>
</reference>
<protein>
    <submittedName>
        <fullName evidence="2">DUF4199 domain-containing protein</fullName>
    </submittedName>
</protein>
<dbReference type="InterPro" id="IPR025250">
    <property type="entry name" value="DUF4199"/>
</dbReference>
<comment type="caution">
    <text evidence="2">The sequence shown here is derived from an EMBL/GenBank/DDBJ whole genome shotgun (WGS) entry which is preliminary data.</text>
</comment>
<accession>A0A5C7ABV6</accession>
<evidence type="ECO:0000256" key="1">
    <source>
        <dbReference type="SAM" id="Phobius"/>
    </source>
</evidence>
<keyword evidence="1" id="KW-1133">Transmembrane helix</keyword>
<name>A0A5C7ABV6_9BACT</name>
<dbReference type="AlphaFoldDB" id="A0A5C7ABV6"/>
<gene>
    <name evidence="2" type="ORF">ESV85_19870</name>
</gene>